<sequence length="139" mass="15587">MLYAINHSVQSLRLHAPTKLTLRLPEALISCKTRCGSSSSGSPIKVPGRLSLPNLKTLLLQTSSLVFDDDDVSMEPFSGLPELEKLTLDPTYTSLHWIVFKTPKLRVLEITNVFLISDPDKDDCEKYGYSDDGHYDFDI</sequence>
<evidence type="ECO:0000313" key="2">
    <source>
        <dbReference type="Proteomes" id="UP000298416"/>
    </source>
</evidence>
<dbReference type="EMBL" id="PNBA02000021">
    <property type="protein sequence ID" value="KAG6388242.1"/>
    <property type="molecule type" value="Genomic_DNA"/>
</dbReference>
<reference evidence="1" key="1">
    <citation type="submission" date="2018-01" db="EMBL/GenBank/DDBJ databases">
        <authorList>
            <person name="Mao J.F."/>
        </authorList>
    </citation>
    <scope>NUCLEOTIDE SEQUENCE</scope>
    <source>
        <strain evidence="1">Huo1</strain>
        <tissue evidence="1">Leaf</tissue>
    </source>
</reference>
<dbReference type="Proteomes" id="UP000298416">
    <property type="component" value="Unassembled WGS sequence"/>
</dbReference>
<dbReference type="AlphaFoldDB" id="A0A8X8Z119"/>
<gene>
    <name evidence="1" type="ORF">SASPL_153443</name>
</gene>
<organism evidence="1">
    <name type="scientific">Salvia splendens</name>
    <name type="common">Scarlet sage</name>
    <dbReference type="NCBI Taxonomy" id="180675"/>
    <lineage>
        <taxon>Eukaryota</taxon>
        <taxon>Viridiplantae</taxon>
        <taxon>Streptophyta</taxon>
        <taxon>Embryophyta</taxon>
        <taxon>Tracheophyta</taxon>
        <taxon>Spermatophyta</taxon>
        <taxon>Magnoliopsida</taxon>
        <taxon>eudicotyledons</taxon>
        <taxon>Gunneridae</taxon>
        <taxon>Pentapetalae</taxon>
        <taxon>asterids</taxon>
        <taxon>lamiids</taxon>
        <taxon>Lamiales</taxon>
        <taxon>Lamiaceae</taxon>
        <taxon>Nepetoideae</taxon>
        <taxon>Mentheae</taxon>
        <taxon>Salviinae</taxon>
        <taxon>Salvia</taxon>
        <taxon>Salvia subgen. Calosphace</taxon>
        <taxon>core Calosphace</taxon>
    </lineage>
</organism>
<name>A0A8X8Z119_SALSN</name>
<protein>
    <submittedName>
        <fullName evidence="1">Uncharacterized protein</fullName>
    </submittedName>
</protein>
<comment type="caution">
    <text evidence="1">The sequence shown here is derived from an EMBL/GenBank/DDBJ whole genome shotgun (WGS) entry which is preliminary data.</text>
</comment>
<keyword evidence="2" id="KW-1185">Reference proteome</keyword>
<reference evidence="1" key="2">
    <citation type="submission" date="2020-08" db="EMBL/GenBank/DDBJ databases">
        <title>Plant Genome Project.</title>
        <authorList>
            <person name="Zhang R.-G."/>
        </authorList>
    </citation>
    <scope>NUCLEOTIDE SEQUENCE</scope>
    <source>
        <strain evidence="1">Huo1</strain>
        <tissue evidence="1">Leaf</tissue>
    </source>
</reference>
<accession>A0A8X8Z119</accession>
<proteinExistence type="predicted"/>
<evidence type="ECO:0000313" key="1">
    <source>
        <dbReference type="EMBL" id="KAG6388242.1"/>
    </source>
</evidence>